<gene>
    <name evidence="8" type="ORF">LSTR_LSTR007802</name>
</gene>
<evidence type="ECO:0000256" key="5">
    <source>
        <dbReference type="ARBA" id="ARBA00025466"/>
    </source>
</evidence>
<evidence type="ECO:0000313" key="9">
    <source>
        <dbReference type="Proteomes" id="UP000291343"/>
    </source>
</evidence>
<comment type="caution">
    <text evidence="8">The sequence shown here is derived from an EMBL/GenBank/DDBJ whole genome shotgun (WGS) entry which is preliminary data.</text>
</comment>
<dbReference type="EMBL" id="QKKF02030383">
    <property type="protein sequence ID" value="RZF34750.1"/>
    <property type="molecule type" value="Genomic_DNA"/>
</dbReference>
<feature type="region of interest" description="Disordered" evidence="6">
    <location>
        <begin position="85"/>
        <end position="104"/>
    </location>
</feature>
<dbReference type="Pfam" id="PF13873">
    <property type="entry name" value="Myb_DNA-bind_5"/>
    <property type="match status" value="1"/>
</dbReference>
<dbReference type="InterPro" id="IPR028002">
    <property type="entry name" value="Myb_DNA-bind_5"/>
</dbReference>
<keyword evidence="4" id="KW-0804">Transcription</keyword>
<dbReference type="InParanoid" id="A0A482WNZ8"/>
<keyword evidence="9" id="KW-1185">Reference proteome</keyword>
<feature type="region of interest" description="Disordered" evidence="6">
    <location>
        <begin position="166"/>
        <end position="191"/>
    </location>
</feature>
<protein>
    <recommendedName>
        <fullName evidence="2">Regulatory protein zeste</fullName>
    </recommendedName>
</protein>
<dbReference type="OrthoDB" id="6626591at2759"/>
<proteinExistence type="predicted"/>
<dbReference type="STRING" id="195883.A0A482WNZ8"/>
<evidence type="ECO:0000256" key="2">
    <source>
        <dbReference type="ARBA" id="ARBA00016807"/>
    </source>
</evidence>
<name>A0A482WNZ8_LAOST</name>
<reference evidence="8 9" key="1">
    <citation type="journal article" date="2017" name="Gigascience">
        <title>Genome sequence of the small brown planthopper, Laodelphax striatellus.</title>
        <authorList>
            <person name="Zhu J."/>
            <person name="Jiang F."/>
            <person name="Wang X."/>
            <person name="Yang P."/>
            <person name="Bao Y."/>
            <person name="Zhao W."/>
            <person name="Wang W."/>
            <person name="Lu H."/>
            <person name="Wang Q."/>
            <person name="Cui N."/>
            <person name="Li J."/>
            <person name="Chen X."/>
            <person name="Luo L."/>
            <person name="Yu J."/>
            <person name="Kang L."/>
            <person name="Cui F."/>
        </authorList>
    </citation>
    <scope>NUCLEOTIDE SEQUENCE [LARGE SCALE GENOMIC DNA]</scope>
    <source>
        <strain evidence="8">Lst14</strain>
    </source>
</reference>
<evidence type="ECO:0000256" key="6">
    <source>
        <dbReference type="SAM" id="MobiDB-lite"/>
    </source>
</evidence>
<dbReference type="SMR" id="A0A482WNZ8"/>
<keyword evidence="3" id="KW-0805">Transcription regulation</keyword>
<sequence length="273" mass="31633">MGSKRVTFSIREKVYLKKLVAKYANVVGLKKTDGVSVKMKNEAWSKITDEFNRYEEHNQVTSKQLRKLWENLNWKRKRRQLDEAREKQFLSDGEPPTRDPLATGNPRYSILSGATDSFAVGTEGSTESDSEALARVRSFLYDSGTNIQSSSPELTVQVPVVDENGTPYDVTSSFQREESNLPPSHRKTKKPDDCILDEREERLKRARTMNDHQKVINNLIEEELRNKIKLSILHLEAKEQEIRQSEEAFRAEMAFKERKWKLELEILEKQVST</sequence>
<comment type="subunit">
    <text evidence="1">Self-associates forming complexes of several hundred monomers.</text>
</comment>
<evidence type="ECO:0000256" key="3">
    <source>
        <dbReference type="ARBA" id="ARBA00023015"/>
    </source>
</evidence>
<evidence type="ECO:0000256" key="1">
    <source>
        <dbReference type="ARBA" id="ARBA00011764"/>
    </source>
</evidence>
<accession>A0A482WNZ8</accession>
<dbReference type="AlphaFoldDB" id="A0A482WNZ8"/>
<comment type="function">
    <text evidence="5">Involved in transvection phenomena (= synapsis-dependent gene expression), where the synaptic pairing of chromosomes carrying genes with which zeste interacts influences the expression of these genes. Zeste binds to DNA and stimulates transcription from a nearby promoter.</text>
</comment>
<organism evidence="8 9">
    <name type="scientific">Laodelphax striatellus</name>
    <name type="common">Small brown planthopper</name>
    <name type="synonym">Delphax striatella</name>
    <dbReference type="NCBI Taxonomy" id="195883"/>
    <lineage>
        <taxon>Eukaryota</taxon>
        <taxon>Metazoa</taxon>
        <taxon>Ecdysozoa</taxon>
        <taxon>Arthropoda</taxon>
        <taxon>Hexapoda</taxon>
        <taxon>Insecta</taxon>
        <taxon>Pterygota</taxon>
        <taxon>Neoptera</taxon>
        <taxon>Paraneoptera</taxon>
        <taxon>Hemiptera</taxon>
        <taxon>Auchenorrhyncha</taxon>
        <taxon>Fulgoroidea</taxon>
        <taxon>Delphacidae</taxon>
        <taxon>Criomorphinae</taxon>
        <taxon>Laodelphax</taxon>
    </lineage>
</organism>
<feature type="domain" description="Myb/SANT-like DNA-binding" evidence="7">
    <location>
        <begin position="7"/>
        <end position="79"/>
    </location>
</feature>
<evidence type="ECO:0000313" key="8">
    <source>
        <dbReference type="EMBL" id="RZF34750.1"/>
    </source>
</evidence>
<evidence type="ECO:0000259" key="7">
    <source>
        <dbReference type="Pfam" id="PF13873"/>
    </source>
</evidence>
<dbReference type="Proteomes" id="UP000291343">
    <property type="component" value="Unassembled WGS sequence"/>
</dbReference>
<evidence type="ECO:0000256" key="4">
    <source>
        <dbReference type="ARBA" id="ARBA00023163"/>
    </source>
</evidence>